<evidence type="ECO:0000313" key="1">
    <source>
        <dbReference type="EMBL" id="KAL1888197.1"/>
    </source>
</evidence>
<reference evidence="1 2" key="1">
    <citation type="journal article" date="2024" name="IMA Fungus">
        <title>IMA Genome - F19 : A genome assembly and annotation guide to empower mycologists, including annotated draft genome sequences of Ceratocystis pirilliformis, Diaporthe australafricana, Fusarium ophioides, Paecilomyces lecythidis, and Sporothrix stenoceras.</title>
        <authorList>
            <person name="Aylward J."/>
            <person name="Wilson A.M."/>
            <person name="Visagie C.M."/>
            <person name="Spraker J."/>
            <person name="Barnes I."/>
            <person name="Buitendag C."/>
            <person name="Ceriani C."/>
            <person name="Del Mar Angel L."/>
            <person name="du Plessis D."/>
            <person name="Fuchs T."/>
            <person name="Gasser K."/>
            <person name="Kramer D."/>
            <person name="Li W."/>
            <person name="Munsamy K."/>
            <person name="Piso A."/>
            <person name="Price J.L."/>
            <person name="Sonnekus B."/>
            <person name="Thomas C."/>
            <person name="van der Nest A."/>
            <person name="van Dijk A."/>
            <person name="van Heerden A."/>
            <person name="van Vuuren N."/>
            <person name="Yilmaz N."/>
            <person name="Duong T.A."/>
            <person name="van der Merwe N.A."/>
            <person name="Wingfield M.J."/>
            <person name="Wingfield B.D."/>
        </authorList>
    </citation>
    <scope>NUCLEOTIDE SEQUENCE [LARGE SCALE GENOMIC DNA]</scope>
    <source>
        <strain evidence="1 2">CMW 5346</strain>
    </source>
</reference>
<evidence type="ECO:0000313" key="2">
    <source>
        <dbReference type="Proteomes" id="UP001583186"/>
    </source>
</evidence>
<organism evidence="1 2">
    <name type="scientific">Sporothrix stenoceras</name>
    <dbReference type="NCBI Taxonomy" id="5173"/>
    <lineage>
        <taxon>Eukaryota</taxon>
        <taxon>Fungi</taxon>
        <taxon>Dikarya</taxon>
        <taxon>Ascomycota</taxon>
        <taxon>Pezizomycotina</taxon>
        <taxon>Sordariomycetes</taxon>
        <taxon>Sordariomycetidae</taxon>
        <taxon>Ophiostomatales</taxon>
        <taxon>Ophiostomataceae</taxon>
        <taxon>Sporothrix</taxon>
    </lineage>
</organism>
<proteinExistence type="predicted"/>
<dbReference type="EMBL" id="JAWCUI010000098">
    <property type="protein sequence ID" value="KAL1888197.1"/>
    <property type="molecule type" value="Genomic_DNA"/>
</dbReference>
<dbReference type="Proteomes" id="UP001583186">
    <property type="component" value="Unassembled WGS sequence"/>
</dbReference>
<protein>
    <submittedName>
        <fullName evidence="1">Uncharacterized protein</fullName>
    </submittedName>
</protein>
<sequence length="109" mass="12757">MFGNTAVPPSMLRRYGRDWGANAQGIYYRHHYSPEWVTADHNLWLPSFREMEWDDAGEADRRLRAKSLLRHILDNERWGKSEYAWEADAWTDVFGGMRNDPVLAVSLTT</sequence>
<name>A0ABR3YJ07_9PEZI</name>
<accession>A0ABR3YJ07</accession>
<gene>
    <name evidence="1" type="ORF">Sste5346_009737</name>
</gene>
<keyword evidence="2" id="KW-1185">Reference proteome</keyword>
<comment type="caution">
    <text evidence="1">The sequence shown here is derived from an EMBL/GenBank/DDBJ whole genome shotgun (WGS) entry which is preliminary data.</text>
</comment>